<dbReference type="Proteomes" id="UP001497482">
    <property type="component" value="Chromosome 22"/>
</dbReference>
<evidence type="ECO:0000313" key="2">
    <source>
        <dbReference type="Proteomes" id="UP001497482"/>
    </source>
</evidence>
<protein>
    <recommendedName>
        <fullName evidence="3">Tick transposon</fullName>
    </recommendedName>
</protein>
<evidence type="ECO:0008006" key="3">
    <source>
        <dbReference type="Google" id="ProtNLM"/>
    </source>
</evidence>
<organism evidence="1 2">
    <name type="scientific">Knipowitschia caucasica</name>
    <name type="common">Caucasian dwarf goby</name>
    <name type="synonym">Pomatoschistus caucasicus</name>
    <dbReference type="NCBI Taxonomy" id="637954"/>
    <lineage>
        <taxon>Eukaryota</taxon>
        <taxon>Metazoa</taxon>
        <taxon>Chordata</taxon>
        <taxon>Craniata</taxon>
        <taxon>Vertebrata</taxon>
        <taxon>Euteleostomi</taxon>
        <taxon>Actinopterygii</taxon>
        <taxon>Neopterygii</taxon>
        <taxon>Teleostei</taxon>
        <taxon>Neoteleostei</taxon>
        <taxon>Acanthomorphata</taxon>
        <taxon>Gobiaria</taxon>
        <taxon>Gobiiformes</taxon>
        <taxon>Gobioidei</taxon>
        <taxon>Gobiidae</taxon>
        <taxon>Gobiinae</taxon>
        <taxon>Knipowitschia</taxon>
    </lineage>
</organism>
<accession>A0AAV2LBM1</accession>
<reference evidence="1 2" key="1">
    <citation type="submission" date="2024-04" db="EMBL/GenBank/DDBJ databases">
        <authorList>
            <person name="Waldvogel A.-M."/>
            <person name="Schoenle A."/>
        </authorList>
    </citation>
    <scope>NUCLEOTIDE SEQUENCE [LARGE SCALE GENOMIC DNA]</scope>
</reference>
<evidence type="ECO:0000313" key="1">
    <source>
        <dbReference type="EMBL" id="CAL1597963.1"/>
    </source>
</evidence>
<dbReference type="AlphaFoldDB" id="A0AAV2LBM1"/>
<dbReference type="PANTHER" id="PTHR33198">
    <property type="entry name" value="ANK_REP_REGION DOMAIN-CONTAINING PROTEIN-RELATED"/>
    <property type="match status" value="1"/>
</dbReference>
<gene>
    <name evidence="1" type="ORF">KC01_LOCUS26426</name>
</gene>
<dbReference type="EMBL" id="OZ035844">
    <property type="protein sequence ID" value="CAL1597963.1"/>
    <property type="molecule type" value="Genomic_DNA"/>
</dbReference>
<sequence length="228" mass="26321">MAKFNPPESFPFDRPTEWSDWKQRFQRFRVATKLNKEDGEVQVSSLIYAMGPEAENIFKAFTFAEDADKEKFDVVLGKYDEYFYPKRNVIHERACFHQRVQRPGEKAEMFIRALYELSEHCDFGAQREEHIRDRIVVGISDKEMSRKLQLETQLTLSQTIQAVRQSEEVTRQVNQQGEACAAVQEHYPEILCHRDAKRGNSETQPPPSAVRACILCYHATSITTAAAA</sequence>
<name>A0AAV2LBM1_KNICA</name>
<keyword evidence="2" id="KW-1185">Reference proteome</keyword>
<proteinExistence type="predicted"/>